<proteinExistence type="predicted"/>
<dbReference type="SUPFAM" id="SSF89895">
    <property type="entry name" value="FYSH domain"/>
    <property type="match status" value="1"/>
</dbReference>
<dbReference type="InterPro" id="IPR019783">
    <property type="entry name" value="SDO1/SBDS_N"/>
</dbReference>
<dbReference type="Proteomes" id="UP000481288">
    <property type="component" value="Unassembled WGS sequence"/>
</dbReference>
<feature type="domain" description="Ribosome maturation protein SDO1/SBDS N-terminal" evidence="2">
    <location>
        <begin position="7"/>
        <end position="98"/>
    </location>
</feature>
<dbReference type="InterPro" id="IPR036786">
    <property type="entry name" value="Ribosome_mat_SBDS_N_sf"/>
</dbReference>
<accession>A0A7D8YPQ7</accession>
<evidence type="ECO:0000259" key="2">
    <source>
        <dbReference type="Pfam" id="PF01172"/>
    </source>
</evidence>
<dbReference type="OrthoDB" id="2567806at2759"/>
<dbReference type="InterPro" id="IPR039100">
    <property type="entry name" value="Sdo1/SBDS-like"/>
</dbReference>
<protein>
    <submittedName>
        <fullName evidence="3">SDO1-like protein</fullName>
    </submittedName>
</protein>
<gene>
    <name evidence="3" type="ORF">LCER1_G000797</name>
</gene>
<evidence type="ECO:0000256" key="1">
    <source>
        <dbReference type="SAM" id="MobiDB-lite"/>
    </source>
</evidence>
<dbReference type="Gene3D" id="3.30.1250.10">
    <property type="entry name" value="Ribosome maturation protein SBDS, N-terminal domain"/>
    <property type="match status" value="1"/>
</dbReference>
<sequence>MTRGEANQTKIHFKGTDEDFIIFVDDAKAAKDWKNDKSIPLSQVVSSFKVFVTHKHGAQGTMDGASHATLDNEFGTHVDEDVIKQIIEKGTLQETEAAGRTGSTNDSMGARVAH</sequence>
<feature type="region of interest" description="Disordered" evidence="1">
    <location>
        <begin position="90"/>
        <end position="114"/>
    </location>
</feature>
<dbReference type="PANTHER" id="PTHR10927:SF2">
    <property type="entry name" value="RESTRICTION OF TELOMERE CAPPING PROTEIN 3"/>
    <property type="match status" value="1"/>
</dbReference>
<reference evidence="3 4" key="1">
    <citation type="submission" date="2018-05" db="EMBL/GenBank/DDBJ databases">
        <title>Whole genome sequencing for identification of molecular markers to develop diagnostic detection tools for the regulated plant pathogen Lachnellula willkommii.</title>
        <authorList>
            <person name="Giroux E."/>
            <person name="Bilodeau G."/>
        </authorList>
    </citation>
    <scope>NUCLEOTIDE SEQUENCE [LARGE SCALE GENOMIC DNA]</scope>
    <source>
        <strain evidence="3 4">CBS 625.97</strain>
    </source>
</reference>
<evidence type="ECO:0000313" key="4">
    <source>
        <dbReference type="Proteomes" id="UP000481288"/>
    </source>
</evidence>
<organism evidence="3 4">
    <name type="scientific">Lachnellula cervina</name>
    <dbReference type="NCBI Taxonomy" id="1316786"/>
    <lineage>
        <taxon>Eukaryota</taxon>
        <taxon>Fungi</taxon>
        <taxon>Dikarya</taxon>
        <taxon>Ascomycota</taxon>
        <taxon>Pezizomycotina</taxon>
        <taxon>Leotiomycetes</taxon>
        <taxon>Helotiales</taxon>
        <taxon>Lachnaceae</taxon>
        <taxon>Lachnellula</taxon>
    </lineage>
</organism>
<keyword evidence="4" id="KW-1185">Reference proteome</keyword>
<dbReference type="EMBL" id="QGMG01000113">
    <property type="protein sequence ID" value="TVY57112.1"/>
    <property type="molecule type" value="Genomic_DNA"/>
</dbReference>
<name>A0A7D8YPQ7_9HELO</name>
<evidence type="ECO:0000313" key="3">
    <source>
        <dbReference type="EMBL" id="TVY57112.1"/>
    </source>
</evidence>
<dbReference type="Pfam" id="PF01172">
    <property type="entry name" value="SBDS_N"/>
    <property type="match status" value="1"/>
</dbReference>
<dbReference type="PANTHER" id="PTHR10927">
    <property type="entry name" value="RIBOSOME MATURATION PROTEIN SBDS"/>
    <property type="match status" value="1"/>
</dbReference>
<comment type="caution">
    <text evidence="3">The sequence shown here is derived from an EMBL/GenBank/DDBJ whole genome shotgun (WGS) entry which is preliminary data.</text>
</comment>
<dbReference type="AlphaFoldDB" id="A0A7D8YPQ7"/>